<feature type="transmembrane region" description="Helical" evidence="11">
    <location>
        <begin position="288"/>
        <end position="307"/>
    </location>
</feature>
<dbReference type="AlphaFoldDB" id="A0AA39WTI1"/>
<evidence type="ECO:0000256" key="1">
    <source>
        <dbReference type="ARBA" id="ARBA00004477"/>
    </source>
</evidence>
<feature type="domain" description="CAAX prenyl protease 2/Lysostaphin resistance protein A-like" evidence="12">
    <location>
        <begin position="162"/>
        <end position="266"/>
    </location>
</feature>
<feature type="transmembrane region" description="Helical" evidence="11">
    <location>
        <begin position="75"/>
        <end position="98"/>
    </location>
</feature>
<evidence type="ECO:0000256" key="2">
    <source>
        <dbReference type="ARBA" id="ARBA00006897"/>
    </source>
</evidence>
<reference evidence="13" key="1">
    <citation type="submission" date="2023-06" db="EMBL/GenBank/DDBJ databases">
        <title>Genome-scale phylogeny and comparative genomics of the fungal order Sordariales.</title>
        <authorList>
            <consortium name="Lawrence Berkeley National Laboratory"/>
            <person name="Hensen N."/>
            <person name="Bonometti L."/>
            <person name="Westerberg I."/>
            <person name="Brannstrom I.O."/>
            <person name="Guillou S."/>
            <person name="Cros-Aarteil S."/>
            <person name="Calhoun S."/>
            <person name="Haridas S."/>
            <person name="Kuo A."/>
            <person name="Mondo S."/>
            <person name="Pangilinan J."/>
            <person name="Riley R."/>
            <person name="LaButti K."/>
            <person name="Andreopoulos B."/>
            <person name="Lipzen A."/>
            <person name="Chen C."/>
            <person name="Yanf M."/>
            <person name="Daum C."/>
            <person name="Ng V."/>
            <person name="Clum A."/>
            <person name="Steindorff A."/>
            <person name="Ohm R."/>
            <person name="Martin F."/>
            <person name="Silar P."/>
            <person name="Natvig D."/>
            <person name="Lalanne C."/>
            <person name="Gautier V."/>
            <person name="Ament-velasquez S.L."/>
            <person name="Kruys A."/>
            <person name="Hutchinson M.I."/>
            <person name="Powell A.J."/>
            <person name="Barry K."/>
            <person name="Miller A.N."/>
            <person name="Grigoriev I.V."/>
            <person name="Debuchy R."/>
            <person name="Gladieux P."/>
            <person name="Thoren M.H."/>
            <person name="Johannesson H."/>
        </authorList>
    </citation>
    <scope>NUCLEOTIDE SEQUENCE</scope>
    <source>
        <strain evidence="13">SMH3391-2</strain>
    </source>
</reference>
<evidence type="ECO:0000313" key="13">
    <source>
        <dbReference type="EMBL" id="KAK0621302.1"/>
    </source>
</evidence>
<keyword evidence="7 11" id="KW-1133">Transmembrane helix</keyword>
<evidence type="ECO:0000256" key="4">
    <source>
        <dbReference type="ARBA" id="ARBA00022692"/>
    </source>
</evidence>
<dbReference type="InterPro" id="IPR003675">
    <property type="entry name" value="Rce1/LyrA-like_dom"/>
</dbReference>
<dbReference type="GO" id="GO:0005789">
    <property type="term" value="C:endoplasmic reticulum membrane"/>
    <property type="evidence" value="ECO:0007669"/>
    <property type="project" value="UniProtKB-SubCell"/>
</dbReference>
<keyword evidence="3" id="KW-0645">Protease</keyword>
<comment type="catalytic activity">
    <reaction evidence="9">
        <text>Hydrolyzes the peptide bond -P2-(S-farnesyl or geranylgeranyl)C-P1'-P2'-P3'-COOH where P1' and P2' are amino acids with aliphatic sidechains and P3' is any C-terminal residue.</text>
        <dbReference type="EC" id="3.4.26.1"/>
    </reaction>
</comment>
<keyword evidence="8 11" id="KW-0472">Membrane</keyword>
<protein>
    <recommendedName>
        <fullName evidence="10">intramembrane prenyl-peptidase Rce1</fullName>
        <ecNumber evidence="10">3.4.26.1</ecNumber>
    </recommendedName>
</protein>
<feature type="transmembrane region" description="Helical" evidence="11">
    <location>
        <begin position="31"/>
        <end position="54"/>
    </location>
</feature>
<evidence type="ECO:0000256" key="6">
    <source>
        <dbReference type="ARBA" id="ARBA00022824"/>
    </source>
</evidence>
<dbReference type="Pfam" id="PF02517">
    <property type="entry name" value="Rce1-like"/>
    <property type="match status" value="1"/>
</dbReference>
<name>A0AA39WTI1_9PEZI</name>
<accession>A0AA39WTI1</accession>
<evidence type="ECO:0000259" key="12">
    <source>
        <dbReference type="Pfam" id="PF02517"/>
    </source>
</evidence>
<dbReference type="InterPro" id="IPR039731">
    <property type="entry name" value="Rce1"/>
</dbReference>
<organism evidence="13 14">
    <name type="scientific">Bombardia bombarda</name>
    <dbReference type="NCBI Taxonomy" id="252184"/>
    <lineage>
        <taxon>Eukaryota</taxon>
        <taxon>Fungi</taxon>
        <taxon>Dikarya</taxon>
        <taxon>Ascomycota</taxon>
        <taxon>Pezizomycotina</taxon>
        <taxon>Sordariomycetes</taxon>
        <taxon>Sordariomycetidae</taxon>
        <taxon>Sordariales</taxon>
        <taxon>Lasiosphaeriaceae</taxon>
        <taxon>Bombardia</taxon>
    </lineage>
</organism>
<evidence type="ECO:0000256" key="9">
    <source>
        <dbReference type="ARBA" id="ARBA00047280"/>
    </source>
</evidence>
<dbReference type="EC" id="3.4.26.1" evidence="10"/>
<comment type="similarity">
    <text evidence="2">Belongs to the peptidase U48 family.</text>
</comment>
<evidence type="ECO:0000256" key="11">
    <source>
        <dbReference type="SAM" id="Phobius"/>
    </source>
</evidence>
<dbReference type="GO" id="GO:0004222">
    <property type="term" value="F:metalloendopeptidase activity"/>
    <property type="evidence" value="ECO:0007669"/>
    <property type="project" value="InterPro"/>
</dbReference>
<feature type="transmembrane region" description="Helical" evidence="11">
    <location>
        <begin position="231"/>
        <end position="248"/>
    </location>
</feature>
<evidence type="ECO:0000256" key="10">
    <source>
        <dbReference type="ARBA" id="ARBA00049729"/>
    </source>
</evidence>
<gene>
    <name evidence="13" type="ORF">B0T17DRAFT_494880</name>
</gene>
<dbReference type="EMBL" id="JAULSR010000004">
    <property type="protein sequence ID" value="KAK0621302.1"/>
    <property type="molecule type" value="Genomic_DNA"/>
</dbReference>
<dbReference type="Proteomes" id="UP001174934">
    <property type="component" value="Unassembled WGS sequence"/>
</dbReference>
<evidence type="ECO:0000313" key="14">
    <source>
        <dbReference type="Proteomes" id="UP001174934"/>
    </source>
</evidence>
<feature type="transmembrane region" description="Helical" evidence="11">
    <location>
        <begin position="194"/>
        <end position="211"/>
    </location>
</feature>
<proteinExistence type="inferred from homology"/>
<comment type="caution">
    <text evidence="13">The sequence shown here is derived from an EMBL/GenBank/DDBJ whole genome shotgun (WGS) entry which is preliminary data.</text>
</comment>
<dbReference type="GO" id="GO:0071586">
    <property type="term" value="P:CAAX-box protein processing"/>
    <property type="evidence" value="ECO:0007669"/>
    <property type="project" value="InterPro"/>
</dbReference>
<evidence type="ECO:0000256" key="5">
    <source>
        <dbReference type="ARBA" id="ARBA00022801"/>
    </source>
</evidence>
<keyword evidence="6" id="KW-0256">Endoplasmic reticulum</keyword>
<evidence type="ECO:0000256" key="8">
    <source>
        <dbReference type="ARBA" id="ARBA00023136"/>
    </source>
</evidence>
<evidence type="ECO:0000256" key="3">
    <source>
        <dbReference type="ARBA" id="ARBA00022670"/>
    </source>
</evidence>
<keyword evidence="14" id="KW-1185">Reference proteome</keyword>
<keyword evidence="4 11" id="KW-0812">Transmembrane</keyword>
<sequence>MPALGDMMSRLNPWHQKGKVSLKDKTLPPPITIWTASTLLVCYALIYFLPFYASPTTRPSPTLARDAVSVIRTRIRFVTASTLLCSVVTYVILARTAGAGPFDVLHMMGLWPLALADSARALFLTALLFAGPLFSYFVVDAGWRTWLRFEPVRKVLNEWIPWRNVVAGPVTEEMLYRSASVPLMLIAQAPVKQTIFLSPVIFGLSHVHHFYEFRLTSPQVPWLPAVLRSAFQLAYTTLFGAYATFIFIRTGSLLAVCAVHAFCNCMGLPQLWGRVQPSSSSSSSSKAALLWTVSYYVLLVAGAVAWYRNLWTLTETEGVLVPESAFSPPKI</sequence>
<dbReference type="PANTHER" id="PTHR13046">
    <property type="entry name" value="PROTEASE U48 CAAX PRENYL PROTEASE RCE1"/>
    <property type="match status" value="1"/>
</dbReference>
<dbReference type="PANTHER" id="PTHR13046:SF0">
    <property type="entry name" value="CAAX PRENYL PROTEASE 2"/>
    <property type="match status" value="1"/>
</dbReference>
<feature type="transmembrane region" description="Helical" evidence="11">
    <location>
        <begin position="253"/>
        <end position="272"/>
    </location>
</feature>
<evidence type="ECO:0000256" key="7">
    <source>
        <dbReference type="ARBA" id="ARBA00022989"/>
    </source>
</evidence>
<feature type="transmembrane region" description="Helical" evidence="11">
    <location>
        <begin position="118"/>
        <end position="139"/>
    </location>
</feature>
<comment type="subcellular location">
    <subcellularLocation>
        <location evidence="1">Endoplasmic reticulum membrane</location>
        <topology evidence="1">Multi-pass membrane protein</topology>
    </subcellularLocation>
</comment>
<keyword evidence="5" id="KW-0378">Hydrolase</keyword>